<dbReference type="eggNOG" id="COG0659">
    <property type="taxonomic scope" value="Bacteria"/>
</dbReference>
<feature type="transmembrane region" description="Helical" evidence="5">
    <location>
        <begin position="403"/>
        <end position="430"/>
    </location>
</feature>
<dbReference type="AlphaFoldDB" id="F2JYJ9"/>
<dbReference type="InterPro" id="IPR002645">
    <property type="entry name" value="STAS_dom"/>
</dbReference>
<dbReference type="STRING" id="717774.Marme_3918"/>
<dbReference type="InterPro" id="IPR001902">
    <property type="entry name" value="SLC26A/SulP_fam"/>
</dbReference>
<gene>
    <name evidence="7" type="ordered locus">Marme_3918</name>
</gene>
<feature type="transmembrane region" description="Helical" evidence="5">
    <location>
        <begin position="116"/>
        <end position="134"/>
    </location>
</feature>
<comment type="subcellular location">
    <subcellularLocation>
        <location evidence="1">Membrane</location>
        <topology evidence="1">Multi-pass membrane protein</topology>
    </subcellularLocation>
</comment>
<dbReference type="KEGG" id="mme:Marme_3918"/>
<feature type="transmembrane region" description="Helical" evidence="5">
    <location>
        <begin position="220"/>
        <end position="241"/>
    </location>
</feature>
<dbReference type="Pfam" id="PF01740">
    <property type="entry name" value="STAS"/>
    <property type="match status" value="1"/>
</dbReference>
<feature type="transmembrane region" description="Helical" evidence="5">
    <location>
        <begin position="68"/>
        <end position="87"/>
    </location>
</feature>
<dbReference type="HOGENOM" id="CLU_003182_13_1_6"/>
<protein>
    <submittedName>
        <fullName evidence="7">Sulfate transporter</fullName>
    </submittedName>
</protein>
<dbReference type="PANTHER" id="PTHR11814">
    <property type="entry name" value="SULFATE TRANSPORTER"/>
    <property type="match status" value="1"/>
</dbReference>
<evidence type="ECO:0000256" key="1">
    <source>
        <dbReference type="ARBA" id="ARBA00004141"/>
    </source>
</evidence>
<dbReference type="OrthoDB" id="9769739at2"/>
<feature type="transmembrane region" description="Helical" evidence="5">
    <location>
        <begin position="37"/>
        <end position="62"/>
    </location>
</feature>
<keyword evidence="4 5" id="KW-0472">Membrane</keyword>
<proteinExistence type="predicted"/>
<dbReference type="NCBIfam" id="TIGR00815">
    <property type="entry name" value="sulP"/>
    <property type="match status" value="1"/>
</dbReference>
<dbReference type="CDD" id="cd07042">
    <property type="entry name" value="STAS_SulP_like_sulfate_transporter"/>
    <property type="match status" value="1"/>
</dbReference>
<dbReference type="Pfam" id="PF00916">
    <property type="entry name" value="Sulfate_transp"/>
    <property type="match status" value="1"/>
</dbReference>
<dbReference type="Proteomes" id="UP000001062">
    <property type="component" value="Chromosome"/>
</dbReference>
<dbReference type="InterPro" id="IPR036513">
    <property type="entry name" value="STAS_dom_sf"/>
</dbReference>
<keyword evidence="8" id="KW-1185">Reference proteome</keyword>
<keyword evidence="3 5" id="KW-1133">Transmembrane helix</keyword>
<feature type="transmembrane region" description="Helical" evidence="5">
    <location>
        <begin position="269"/>
        <end position="289"/>
    </location>
</feature>
<feature type="transmembrane region" description="Helical" evidence="5">
    <location>
        <begin position="94"/>
        <end position="110"/>
    </location>
</feature>
<dbReference type="EMBL" id="CP002583">
    <property type="protein sequence ID" value="ADZ93128.1"/>
    <property type="molecule type" value="Genomic_DNA"/>
</dbReference>
<keyword evidence="2 5" id="KW-0812">Transmembrane</keyword>
<feature type="transmembrane region" description="Helical" evidence="5">
    <location>
        <begin position="341"/>
        <end position="359"/>
    </location>
</feature>
<sequence length="576" mass="62598">MSQRGSNTPFLSNSTRAKMVEHLPFFRWLKASTSKTLVADFLAALTGLVVVLPQGVAYALIAGVPPEYGLYTAIIVPIVTALFGSSWHLISGPAAAISIVVLSVASSVAESTQTDFISAVLLLTFLVGLIQFGLGIARLGILVNFISHTVVIGFTAGAALLIATSQFKYVMGVSLESGLSFLETWDQLFHSLPQLNLYDLAIAASTVFCALIAKRLKSPIPPMLLGMLGGIAVCFFIQGTAHDVRMVGAMPSGLPAFNIPNWSQEMVSALLPGAMALAILGLVEAVSISRAIAIKSGQRIDGNQEFIGQGLANMLGSFFSCHAASGSFTRSGVNYDAGAKTPLAAIFTACLLVLVLWFVPNITAFLPLSAMGGAIMLIAWNLIDTKHIHHIFKRNRQESIVLLVTFFATLFMALEFAIYLGVLVSLLMYLKRTSQPRVMDVAPKQYTPSIDLRSVERFDLEELENLKIIRIDGSIFFGAVNHIQKEIQRRQKANTHLKHILIHGPGINFIDLSGAEMLEREAHRLEEEGCSLYFCALKNTVMDEIRDSGLMESIGEKRFFSTADDALTLLNRNEQT</sequence>
<dbReference type="GO" id="GO:0055085">
    <property type="term" value="P:transmembrane transport"/>
    <property type="evidence" value="ECO:0007669"/>
    <property type="project" value="InterPro"/>
</dbReference>
<organism evidence="7 8">
    <name type="scientific">Marinomonas mediterranea (strain ATCC 700492 / JCM 21426 / NBRC 103028 / MMB-1)</name>
    <dbReference type="NCBI Taxonomy" id="717774"/>
    <lineage>
        <taxon>Bacteria</taxon>
        <taxon>Pseudomonadati</taxon>
        <taxon>Pseudomonadota</taxon>
        <taxon>Gammaproteobacteria</taxon>
        <taxon>Oceanospirillales</taxon>
        <taxon>Oceanospirillaceae</taxon>
        <taxon>Marinomonas</taxon>
    </lineage>
</organism>
<evidence type="ECO:0000313" key="7">
    <source>
        <dbReference type="EMBL" id="ADZ93128.1"/>
    </source>
</evidence>
<evidence type="ECO:0000256" key="2">
    <source>
        <dbReference type="ARBA" id="ARBA00022692"/>
    </source>
</evidence>
<evidence type="ECO:0000259" key="6">
    <source>
        <dbReference type="PROSITE" id="PS50801"/>
    </source>
</evidence>
<dbReference type="SUPFAM" id="SSF52091">
    <property type="entry name" value="SpoIIaa-like"/>
    <property type="match status" value="1"/>
</dbReference>
<evidence type="ECO:0000256" key="5">
    <source>
        <dbReference type="SAM" id="Phobius"/>
    </source>
</evidence>
<dbReference type="PATRIC" id="fig|717774.3.peg.4037"/>
<dbReference type="Gene3D" id="3.30.750.24">
    <property type="entry name" value="STAS domain"/>
    <property type="match status" value="1"/>
</dbReference>
<accession>F2JYJ9</accession>
<dbReference type="GO" id="GO:0016020">
    <property type="term" value="C:membrane"/>
    <property type="evidence" value="ECO:0007669"/>
    <property type="project" value="UniProtKB-SubCell"/>
</dbReference>
<feature type="transmembrane region" description="Helical" evidence="5">
    <location>
        <begin position="195"/>
        <end position="213"/>
    </location>
</feature>
<dbReference type="PROSITE" id="PS50801">
    <property type="entry name" value="STAS"/>
    <property type="match status" value="1"/>
</dbReference>
<evidence type="ECO:0000313" key="8">
    <source>
        <dbReference type="Proteomes" id="UP000001062"/>
    </source>
</evidence>
<reference evidence="7 8" key="1">
    <citation type="journal article" date="2012" name="Stand. Genomic Sci.">
        <title>Complete genome sequence of the melanogenic marine bacterium Marinomonas mediterranea type strain (MMB-1(T)).</title>
        <authorList>
            <person name="Lucas-Elio P."/>
            <person name="Goodwin L."/>
            <person name="Woyke T."/>
            <person name="Pitluck S."/>
            <person name="Nolan M."/>
            <person name="Kyrpides N.C."/>
            <person name="Detter J.C."/>
            <person name="Copeland A."/>
            <person name="Teshima H."/>
            <person name="Bruce D."/>
            <person name="Detter C."/>
            <person name="Tapia R."/>
            <person name="Han S."/>
            <person name="Land M.L."/>
            <person name="Ivanova N."/>
            <person name="Mikhailova N."/>
            <person name="Johnston A.W."/>
            <person name="Sanchez-Amat A."/>
        </authorList>
    </citation>
    <scope>NUCLEOTIDE SEQUENCE [LARGE SCALE GENOMIC DNA]</scope>
    <source>
        <strain evidence="8">ATCC 700492 / JCM 21426 / NBRC 103028 / MMB-1</strain>
    </source>
</reference>
<evidence type="ECO:0000256" key="4">
    <source>
        <dbReference type="ARBA" id="ARBA00023136"/>
    </source>
</evidence>
<dbReference type="RefSeq" id="WP_013663030.1">
    <property type="nucleotide sequence ID" value="NC_015276.1"/>
</dbReference>
<evidence type="ECO:0000256" key="3">
    <source>
        <dbReference type="ARBA" id="ARBA00022989"/>
    </source>
</evidence>
<name>F2JYJ9_MARM1</name>
<feature type="domain" description="STAS" evidence="6">
    <location>
        <begin position="456"/>
        <end position="570"/>
    </location>
</feature>
<dbReference type="InterPro" id="IPR011547">
    <property type="entry name" value="SLC26A/SulP_dom"/>
</dbReference>
<feature type="transmembrane region" description="Helical" evidence="5">
    <location>
        <begin position="141"/>
        <end position="163"/>
    </location>
</feature>
<feature type="transmembrane region" description="Helical" evidence="5">
    <location>
        <begin position="365"/>
        <end position="383"/>
    </location>
</feature>